<dbReference type="Proteomes" id="UP000504637">
    <property type="component" value="Unplaced"/>
</dbReference>
<dbReference type="AlphaFoldDB" id="A0A6J3LTD5"/>
<dbReference type="PANTHER" id="PTHR24148:SF64">
    <property type="entry name" value="HETEROKARYON INCOMPATIBILITY DOMAIN-CONTAINING PROTEIN"/>
    <property type="match status" value="1"/>
</dbReference>
<sequence length="116" mass="12866">MWAHLQTTTTVPSLHALQDDPALCLGGAYHEALTRWTRNRRLFRTDTGHLGLGPRMLRHGDIMAILYGSPVPVALRPRTQSEYALVGDVYSDGIMSGEAVREHNATSGMDEMYLIS</sequence>
<dbReference type="PANTHER" id="PTHR24148">
    <property type="entry name" value="ANKYRIN REPEAT DOMAIN-CONTAINING PROTEIN 39 HOMOLOG-RELATED"/>
    <property type="match status" value="1"/>
</dbReference>
<keyword evidence="1" id="KW-1185">Reference proteome</keyword>
<dbReference type="OrthoDB" id="2157530at2759"/>
<name>A0A6J3LTD5_9PEZI</name>
<protein>
    <recommendedName>
        <fullName evidence="3">Heterokaryon incompatibility domain-containing protein</fullName>
    </recommendedName>
</protein>
<gene>
    <name evidence="2" type="ORF">K489DRAFT_328654</name>
</gene>
<dbReference type="GeneID" id="54359872"/>
<dbReference type="InterPro" id="IPR052895">
    <property type="entry name" value="HetReg/Transcr_Mod"/>
</dbReference>
<accession>A0A6J3LTD5</accession>
<evidence type="ECO:0000313" key="1">
    <source>
        <dbReference type="Proteomes" id="UP000504637"/>
    </source>
</evidence>
<evidence type="ECO:0000313" key="2">
    <source>
        <dbReference type="RefSeq" id="XP_033454913.1"/>
    </source>
</evidence>
<reference evidence="2" key="3">
    <citation type="submission" date="2025-08" db="UniProtKB">
        <authorList>
            <consortium name="RefSeq"/>
        </authorList>
    </citation>
    <scope>IDENTIFICATION</scope>
    <source>
        <strain evidence="2">CBS 342.82</strain>
    </source>
</reference>
<organism evidence="2">
    <name type="scientific">Dissoconium aciculare CBS 342.82</name>
    <dbReference type="NCBI Taxonomy" id="1314786"/>
    <lineage>
        <taxon>Eukaryota</taxon>
        <taxon>Fungi</taxon>
        <taxon>Dikarya</taxon>
        <taxon>Ascomycota</taxon>
        <taxon>Pezizomycotina</taxon>
        <taxon>Dothideomycetes</taxon>
        <taxon>Dothideomycetidae</taxon>
        <taxon>Mycosphaerellales</taxon>
        <taxon>Dissoconiaceae</taxon>
        <taxon>Dissoconium</taxon>
    </lineage>
</organism>
<reference evidence="2" key="1">
    <citation type="submission" date="2020-01" db="EMBL/GenBank/DDBJ databases">
        <authorList>
            <consortium name="DOE Joint Genome Institute"/>
            <person name="Haridas S."/>
            <person name="Albert R."/>
            <person name="Binder M."/>
            <person name="Bloem J."/>
            <person name="Labutti K."/>
            <person name="Salamov A."/>
            <person name="Andreopoulos B."/>
            <person name="Baker S.E."/>
            <person name="Barry K."/>
            <person name="Bills G."/>
            <person name="Bluhm B.H."/>
            <person name="Cannon C."/>
            <person name="Castanera R."/>
            <person name="Culley D.E."/>
            <person name="Daum C."/>
            <person name="Ezra D."/>
            <person name="Gonzalez J.B."/>
            <person name="Henrissat B."/>
            <person name="Kuo A."/>
            <person name="Liang C."/>
            <person name="Lipzen A."/>
            <person name="Lutzoni F."/>
            <person name="Magnuson J."/>
            <person name="Mondo S."/>
            <person name="Nolan M."/>
            <person name="Ohm R."/>
            <person name="Pangilinan J."/>
            <person name="Park H.-J."/>
            <person name="Ramirez L."/>
            <person name="Alfaro M."/>
            <person name="Sun H."/>
            <person name="Tritt A."/>
            <person name="Yoshinaga Y."/>
            <person name="Zwiers L.-H."/>
            <person name="Turgeon B.G."/>
            <person name="Goodwin S.B."/>
            <person name="Spatafora J.W."/>
            <person name="Crous P.W."/>
            <person name="Grigoriev I.V."/>
        </authorList>
    </citation>
    <scope>NUCLEOTIDE SEQUENCE</scope>
    <source>
        <strain evidence="2">CBS 342.82</strain>
    </source>
</reference>
<reference evidence="2" key="2">
    <citation type="submission" date="2020-04" db="EMBL/GenBank/DDBJ databases">
        <authorList>
            <consortium name="NCBI Genome Project"/>
        </authorList>
    </citation>
    <scope>NUCLEOTIDE SEQUENCE</scope>
    <source>
        <strain evidence="2">CBS 342.82</strain>
    </source>
</reference>
<evidence type="ECO:0008006" key="3">
    <source>
        <dbReference type="Google" id="ProtNLM"/>
    </source>
</evidence>
<dbReference type="Pfam" id="PF26639">
    <property type="entry name" value="Het-6_barrel"/>
    <property type="match status" value="1"/>
</dbReference>
<dbReference type="RefSeq" id="XP_033454913.1">
    <property type="nucleotide sequence ID" value="XM_033602072.1"/>
</dbReference>
<proteinExistence type="predicted"/>